<dbReference type="RefSeq" id="WP_008900872.1">
    <property type="nucleotide sequence ID" value="NZ_GL397071.1"/>
</dbReference>
<keyword evidence="4" id="KW-1185">Reference proteome</keyword>
<protein>
    <submittedName>
        <fullName evidence="3">Glycine/sarcosine/betaine reductase component B subunit alpha and beta</fullName>
        <ecNumber evidence="3">1.21.4.2</ecNumber>
    </submittedName>
</protein>
<proteinExistence type="predicted"/>
<gene>
    <name evidence="3" type="primary">grdE</name>
    <name evidence="3" type="ORF">HMPREF9225_0036</name>
</gene>
<dbReference type="OrthoDB" id="5808629at2"/>
<evidence type="ECO:0000313" key="4">
    <source>
        <dbReference type="Proteomes" id="UP000003280"/>
    </source>
</evidence>
<organism evidence="3 4">
    <name type="scientific">Peptoniphilus duerdenii ATCC BAA-1640</name>
    <dbReference type="NCBI Taxonomy" id="862517"/>
    <lineage>
        <taxon>Bacteria</taxon>
        <taxon>Bacillati</taxon>
        <taxon>Bacillota</taxon>
        <taxon>Tissierellia</taxon>
        <taxon>Tissierellales</taxon>
        <taxon>Peptoniphilaceae</taxon>
        <taxon>Peptoniphilus</taxon>
    </lineage>
</organism>
<comment type="caution">
    <text evidence="3">The sequence shown here is derived from an EMBL/GenBank/DDBJ whole genome shotgun (WGS) entry which is preliminary data.</text>
</comment>
<keyword evidence="1" id="KW-0704">Schiff base</keyword>
<dbReference type="HOGENOM" id="CLU_050376_0_0_9"/>
<feature type="modified residue" description="Pyruvic acid (Cys)" evidence="2">
    <location>
        <position position="243"/>
    </location>
</feature>
<name>E0NIP7_9FIRM</name>
<dbReference type="GO" id="GO:0030699">
    <property type="term" value="F:glycine reductase activity"/>
    <property type="evidence" value="ECO:0007669"/>
    <property type="project" value="UniProtKB-EC"/>
</dbReference>
<sequence length="429" mass="46896">MRLELGEIKIQDIQFADKSEIKNGVLYVSKAELEEVSEVANDDYLKSIEFFIARPGDSTRIIPVKDVLEPRVKVEGGEMFPGILNKVDTVGSGKTIALKNMAVITTGSIVGFQEGIIDMTGEGAKYTPFSKLVNLVVKVEPKEGISKANHEHSVRMVGLKITDFIGRLAKDLTPENTTVYETKPILEQVEEYKDLKKVIYVCMLQTQGLLHDTYVYGVDAKKIIPTFLYPTEFMDGAVVSGNCVSACDKNPTYVHLNNDVIKNLYKQHGKTINFLGVVITNENVYLMDKQRHSDMTAKLVEFLGADAAIVSQEGFGNPDTDLIMNCTKIEKKGVDTVIITDEYAGRDGKSQSLADADPLANAVVTGGNANEVVRLPKLDNVIGDEKAVLVIAGGSDEAILEDGTLEVEIQVITGATNETGFNYLSAKTF</sequence>
<evidence type="ECO:0000313" key="3">
    <source>
        <dbReference type="EMBL" id="EFM26342.1"/>
    </source>
</evidence>
<keyword evidence="2" id="KW-0670">Pyruvate</keyword>
<dbReference type="STRING" id="862517.HMPREF9225_0036"/>
<dbReference type="Pfam" id="PF09338">
    <property type="entry name" value="Gly_reductase"/>
    <property type="match status" value="1"/>
</dbReference>
<dbReference type="AlphaFoldDB" id="E0NIP7"/>
<reference evidence="3 4" key="1">
    <citation type="submission" date="2010-07" db="EMBL/GenBank/DDBJ databases">
        <authorList>
            <person name="Muzny D."/>
            <person name="Qin X."/>
            <person name="Deng J."/>
            <person name="Jiang H."/>
            <person name="Liu Y."/>
            <person name="Qu J."/>
            <person name="Song X.-Z."/>
            <person name="Zhang L."/>
            <person name="Thornton R."/>
            <person name="Coyle M."/>
            <person name="Francisco L."/>
            <person name="Jackson L."/>
            <person name="Javaid M."/>
            <person name="Korchina V."/>
            <person name="Kovar C."/>
            <person name="Mata R."/>
            <person name="Mathew T."/>
            <person name="Ngo R."/>
            <person name="Nguyen L."/>
            <person name="Nguyen N."/>
            <person name="Okwuonu G."/>
            <person name="Ongeri F."/>
            <person name="Pham C."/>
            <person name="Simmons D."/>
            <person name="Wilczek-Boney K."/>
            <person name="Hale W."/>
            <person name="Jakkamsetti A."/>
            <person name="Pham P."/>
            <person name="Ruth R."/>
            <person name="San Lucas F."/>
            <person name="Warren J."/>
            <person name="Zhang J."/>
            <person name="Zhao Z."/>
            <person name="Zhou C."/>
            <person name="Zhu D."/>
            <person name="Lee S."/>
            <person name="Bess C."/>
            <person name="Blankenburg K."/>
            <person name="Forbes L."/>
            <person name="Fu Q."/>
            <person name="Gubbala S."/>
            <person name="Hirani K."/>
            <person name="Jayaseelan J.C."/>
            <person name="Lara F."/>
            <person name="Munidasa M."/>
            <person name="Palculict T."/>
            <person name="Patil S."/>
            <person name="Pu L.-L."/>
            <person name="Saada N."/>
            <person name="Tang L."/>
            <person name="Weissenberger G."/>
            <person name="Zhu Y."/>
            <person name="Hemphill L."/>
            <person name="Shang Y."/>
            <person name="Youmans B."/>
            <person name="Ayvaz T."/>
            <person name="Ross M."/>
            <person name="Santibanez J."/>
            <person name="Aqrawi P."/>
            <person name="Gross S."/>
            <person name="Joshi V."/>
            <person name="Fowler G."/>
            <person name="Nazareth L."/>
            <person name="Reid J."/>
            <person name="Worley K."/>
            <person name="Petrosino J."/>
            <person name="Highlander S."/>
            <person name="Gibbs R."/>
        </authorList>
    </citation>
    <scope>NUCLEOTIDE SEQUENCE [LARGE SCALE GENOMIC DNA]</scope>
    <source>
        <strain evidence="3 4">ATCC BAA-1640</strain>
    </source>
</reference>
<dbReference type="eggNOG" id="ENOG502Z7RC">
    <property type="taxonomic scope" value="Bacteria"/>
</dbReference>
<dbReference type="EC" id="1.21.4.2" evidence="3"/>
<feature type="active site" description="Schiff-base intermediate with substrate; via pyruvic acid" evidence="1">
    <location>
        <position position="243"/>
    </location>
</feature>
<dbReference type="EMBL" id="AEEH01000009">
    <property type="protein sequence ID" value="EFM26342.1"/>
    <property type="molecule type" value="Genomic_DNA"/>
</dbReference>
<evidence type="ECO:0000256" key="1">
    <source>
        <dbReference type="PIRSR" id="PIRSR011588-50"/>
    </source>
</evidence>
<dbReference type="InterPro" id="IPR015417">
    <property type="entry name" value="Gly_reductase_pB_sua/b"/>
</dbReference>
<dbReference type="InterPro" id="IPR016585">
    <property type="entry name" value="Gly/sarc/bet_Rdtase_B_asu/bsu"/>
</dbReference>
<dbReference type="Proteomes" id="UP000003280">
    <property type="component" value="Unassembled WGS sequence"/>
</dbReference>
<evidence type="ECO:0000256" key="2">
    <source>
        <dbReference type="PIRSR" id="PIRSR011588-51"/>
    </source>
</evidence>
<keyword evidence="3" id="KW-0560">Oxidoreductase</keyword>
<dbReference type="PIRSF" id="PIRSF011588">
    <property type="entry name" value="Gly_sarc_betain_red_a/b"/>
    <property type="match status" value="1"/>
</dbReference>
<accession>E0NIP7</accession>